<dbReference type="AlphaFoldDB" id="A0A9W8U8V4"/>
<dbReference type="EMBL" id="JAPDHF010000011">
    <property type="protein sequence ID" value="KAJ4010989.1"/>
    <property type="molecule type" value="Genomic_DNA"/>
</dbReference>
<sequence length="161" mass="18762">MQIANLLTILSVVAATVASPVPDAPKHDITEDGFHFEHASENTAHLMKRQNRYCYQSGVYFGDNTNWAIDRAGRWCSGNGGSGRYRQGQIKKGCYNYYQSNKNYHFFFEMQNTQPHDYTLSSKECQIWLQHMIENCRQGGTNHNSRFRWRYVDFLHDPRNG</sequence>
<reference evidence="2" key="1">
    <citation type="submission" date="2022-10" db="EMBL/GenBank/DDBJ databases">
        <title>Fusarium specimens isolated from Avocado Roots.</title>
        <authorList>
            <person name="Stajich J."/>
            <person name="Roper C."/>
            <person name="Heimlech-Rivalta G."/>
        </authorList>
    </citation>
    <scope>NUCLEOTIDE SEQUENCE</scope>
    <source>
        <strain evidence="2">CF00143</strain>
    </source>
</reference>
<evidence type="ECO:0000256" key="1">
    <source>
        <dbReference type="SAM" id="SignalP"/>
    </source>
</evidence>
<feature type="chain" id="PRO_5040830283" description="Secreted protein" evidence="1">
    <location>
        <begin position="19"/>
        <end position="161"/>
    </location>
</feature>
<organism evidence="2 3">
    <name type="scientific">Fusarium irregulare</name>
    <dbReference type="NCBI Taxonomy" id="2494466"/>
    <lineage>
        <taxon>Eukaryota</taxon>
        <taxon>Fungi</taxon>
        <taxon>Dikarya</taxon>
        <taxon>Ascomycota</taxon>
        <taxon>Pezizomycotina</taxon>
        <taxon>Sordariomycetes</taxon>
        <taxon>Hypocreomycetidae</taxon>
        <taxon>Hypocreales</taxon>
        <taxon>Nectriaceae</taxon>
        <taxon>Fusarium</taxon>
        <taxon>Fusarium incarnatum-equiseti species complex</taxon>
    </lineage>
</organism>
<evidence type="ECO:0000313" key="2">
    <source>
        <dbReference type="EMBL" id="KAJ4010989.1"/>
    </source>
</evidence>
<evidence type="ECO:0000313" key="3">
    <source>
        <dbReference type="Proteomes" id="UP001152130"/>
    </source>
</evidence>
<accession>A0A9W8U8V4</accession>
<comment type="caution">
    <text evidence="2">The sequence shown here is derived from an EMBL/GenBank/DDBJ whole genome shotgun (WGS) entry which is preliminary data.</text>
</comment>
<evidence type="ECO:0008006" key="4">
    <source>
        <dbReference type="Google" id="ProtNLM"/>
    </source>
</evidence>
<proteinExistence type="predicted"/>
<name>A0A9W8U8V4_9HYPO</name>
<keyword evidence="3" id="KW-1185">Reference proteome</keyword>
<feature type="signal peptide" evidence="1">
    <location>
        <begin position="1"/>
        <end position="18"/>
    </location>
</feature>
<protein>
    <recommendedName>
        <fullName evidence="4">Secreted protein</fullName>
    </recommendedName>
</protein>
<dbReference type="Proteomes" id="UP001152130">
    <property type="component" value="Unassembled WGS sequence"/>
</dbReference>
<keyword evidence="1" id="KW-0732">Signal</keyword>
<gene>
    <name evidence="2" type="ORF">NW766_007621</name>
</gene>